<dbReference type="SUPFAM" id="SSF56935">
    <property type="entry name" value="Porins"/>
    <property type="match status" value="1"/>
</dbReference>
<dbReference type="OrthoDB" id="9768177at2"/>
<evidence type="ECO:0000256" key="9">
    <source>
        <dbReference type="RuleBase" id="RU003357"/>
    </source>
</evidence>
<comment type="similarity">
    <text evidence="8 9">Belongs to the TonB-dependent receptor family.</text>
</comment>
<gene>
    <name evidence="12" type="ORF">GRFL_0801</name>
</gene>
<dbReference type="KEGG" id="gfl:GRFL_0801"/>
<dbReference type="InterPro" id="IPR037066">
    <property type="entry name" value="Plug_dom_sf"/>
</dbReference>
<evidence type="ECO:0000313" key="13">
    <source>
        <dbReference type="Proteomes" id="UP000186230"/>
    </source>
</evidence>
<evidence type="ECO:0000256" key="8">
    <source>
        <dbReference type="PROSITE-ProRule" id="PRU01360"/>
    </source>
</evidence>
<dbReference type="GO" id="GO:0009279">
    <property type="term" value="C:cell outer membrane"/>
    <property type="evidence" value="ECO:0007669"/>
    <property type="project" value="UniProtKB-SubCell"/>
</dbReference>
<sequence>MKTKFSSILTLLLAFVVQLTFAQEQTITGTVTDSDGLPLPAVNVLIKGTTTGTQTDFDGNYSIEASQGDVLVFSFVGLETTEVTVGSSTTLDVTMQSDSAQLDEVVVTALGISREKKSLGYATQEVAGDQVNTAKEGNFVNSLSGKISGLDIKKSSSIGGSTNVIIRGYSSISGNNQALFVIDGVPVNNSTFNTGSQSTGGNGYDYGNAASDINPDDIASVNVLKGAAATALYGSRAANGAVIITTKKGSKSKGIGVTVNTSVTVGKYDPDTFAKYQKEYGQGYGPYYGSGPGAGFLSGDINGDGDADLVVPTTEDASYGSAFDPNLLVYGWESLYPALDTYQQAMPYVAGANDPSYIFQTSYTDIENVSVTTGGEQGSTRISYTRLNQTGIMPNSEINRNTLDFSGTLNITDKLTASAKAIYTKTNGLGRYGTGYDAENLMTNFRQWWAVNTDLAAQRDAYFSTGRNITWNPYGPDNLDPIYWDNPYFTRYENYNNDERNRLFGYTTLGYEFTDWFDVQGRVSVDSYSTIREERNNVGSVDIANYTRRNINFAEFNYDLFLNFDQDFGDFGLNATLGTNYRQTTLNSIAASTNGGLVFEGLYTLSNSANPINFPGESEQDIRVLGLFGTASIDYDNTFFLEGSLRRDTFSTLADGQNAFNYPAISTSIIFSNLFDSNALTYGKLRAGYGEVGNGAEAYQLQNTFEAGAGFNGVPLYSNPSQANNPNLTEERTKELEIGLETSWFSGRFGFDASVYKKETDNLITPVQVSYATGFNTKVVNSGVVENKGLELNVFGSPIKTEDFEWKINANYSTYESKVTKLFGDTENLLVNSFFGVTLNAALGEPYGVIKGTDYQYVDGQRLVREDGLYAKTTSRQEIIGDINPDFKAGIQNMFSYKNWNLSFLIDVQEGGSIFTGDLYFGMATGLYPETAGLNDLGNPKRDPVTDGPDSGGIILDGVQADGSTNTVRADMATYANPLGRYGNAPDAQFVYDASYVKLREATLSYSLPSEVVETLPFTGVKFTATGRNLWIIDKDLPYADPEDSFGAGNVQGFQIGAYPSVREYGLSVQLQF</sequence>
<comment type="subcellular location">
    <subcellularLocation>
        <location evidence="1 8">Cell outer membrane</location>
        <topology evidence="1 8">Multi-pass membrane protein</topology>
    </subcellularLocation>
</comment>
<dbReference type="PROSITE" id="PS52016">
    <property type="entry name" value="TONB_DEPENDENT_REC_3"/>
    <property type="match status" value="1"/>
</dbReference>
<evidence type="ECO:0000313" key="12">
    <source>
        <dbReference type="EMBL" id="APU67525.1"/>
    </source>
</evidence>
<keyword evidence="2 8" id="KW-0813">Transport</keyword>
<keyword evidence="12" id="KW-0675">Receptor</keyword>
<accession>A0A1L7I300</accession>
<evidence type="ECO:0000256" key="6">
    <source>
        <dbReference type="ARBA" id="ARBA00023136"/>
    </source>
</evidence>
<dbReference type="InterPro" id="IPR008969">
    <property type="entry name" value="CarboxyPept-like_regulatory"/>
</dbReference>
<organism evidence="12 13">
    <name type="scientific">Christiangramia flava JLT2011</name>
    <dbReference type="NCBI Taxonomy" id="1229726"/>
    <lineage>
        <taxon>Bacteria</taxon>
        <taxon>Pseudomonadati</taxon>
        <taxon>Bacteroidota</taxon>
        <taxon>Flavobacteriia</taxon>
        <taxon>Flavobacteriales</taxon>
        <taxon>Flavobacteriaceae</taxon>
        <taxon>Christiangramia</taxon>
    </lineage>
</organism>
<feature type="domain" description="TonB-dependent receptor plug" evidence="11">
    <location>
        <begin position="116"/>
        <end position="241"/>
    </location>
</feature>
<dbReference type="InterPro" id="IPR036942">
    <property type="entry name" value="Beta-barrel_TonB_sf"/>
</dbReference>
<dbReference type="NCBIfam" id="TIGR04056">
    <property type="entry name" value="OMP_RagA_SusC"/>
    <property type="match status" value="1"/>
</dbReference>
<keyword evidence="4 8" id="KW-0812">Transmembrane</keyword>
<evidence type="ECO:0000256" key="1">
    <source>
        <dbReference type="ARBA" id="ARBA00004571"/>
    </source>
</evidence>
<feature type="domain" description="TonB-dependent receptor-like beta-barrel" evidence="10">
    <location>
        <begin position="461"/>
        <end position="862"/>
    </location>
</feature>
<dbReference type="SUPFAM" id="SSF49464">
    <property type="entry name" value="Carboxypeptidase regulatory domain-like"/>
    <property type="match status" value="1"/>
</dbReference>
<evidence type="ECO:0000256" key="2">
    <source>
        <dbReference type="ARBA" id="ARBA00022448"/>
    </source>
</evidence>
<dbReference type="InterPro" id="IPR012910">
    <property type="entry name" value="Plug_dom"/>
</dbReference>
<keyword evidence="7 8" id="KW-0998">Cell outer membrane</keyword>
<evidence type="ECO:0000256" key="5">
    <source>
        <dbReference type="ARBA" id="ARBA00023077"/>
    </source>
</evidence>
<dbReference type="AlphaFoldDB" id="A0A1L7I300"/>
<dbReference type="Gene3D" id="2.60.40.1120">
    <property type="entry name" value="Carboxypeptidase-like, regulatory domain"/>
    <property type="match status" value="1"/>
</dbReference>
<dbReference type="Pfam" id="PF07715">
    <property type="entry name" value="Plug"/>
    <property type="match status" value="1"/>
</dbReference>
<proteinExistence type="inferred from homology"/>
<dbReference type="Gene3D" id="2.170.130.10">
    <property type="entry name" value="TonB-dependent receptor, plug domain"/>
    <property type="match status" value="1"/>
</dbReference>
<dbReference type="InterPro" id="IPR039426">
    <property type="entry name" value="TonB-dep_rcpt-like"/>
</dbReference>
<evidence type="ECO:0000256" key="7">
    <source>
        <dbReference type="ARBA" id="ARBA00023237"/>
    </source>
</evidence>
<dbReference type="InterPro" id="IPR023996">
    <property type="entry name" value="TonB-dep_OMP_SusC/RagA"/>
</dbReference>
<evidence type="ECO:0000259" key="10">
    <source>
        <dbReference type="Pfam" id="PF00593"/>
    </source>
</evidence>
<dbReference type="STRING" id="1229726.GRFL_0801"/>
<keyword evidence="13" id="KW-1185">Reference proteome</keyword>
<dbReference type="Proteomes" id="UP000186230">
    <property type="component" value="Chromosome"/>
</dbReference>
<dbReference type="EMBL" id="CP016359">
    <property type="protein sequence ID" value="APU67525.1"/>
    <property type="molecule type" value="Genomic_DNA"/>
</dbReference>
<protein>
    <submittedName>
        <fullName evidence="12">TonB-dependent receptor</fullName>
    </submittedName>
</protein>
<evidence type="ECO:0000259" key="11">
    <source>
        <dbReference type="Pfam" id="PF07715"/>
    </source>
</evidence>
<dbReference type="Pfam" id="PF13715">
    <property type="entry name" value="CarbopepD_reg_2"/>
    <property type="match status" value="1"/>
</dbReference>
<dbReference type="RefSeq" id="WP_083643390.1">
    <property type="nucleotide sequence ID" value="NZ_AMRU01000003.1"/>
</dbReference>
<evidence type="ECO:0000256" key="4">
    <source>
        <dbReference type="ARBA" id="ARBA00022692"/>
    </source>
</evidence>
<keyword evidence="6 8" id="KW-0472">Membrane</keyword>
<reference evidence="12 13" key="1">
    <citation type="submission" date="2016-07" db="EMBL/GenBank/DDBJ databases">
        <title>Multi-omics approach to identify versatile polysaccharide utilization systems of a marine flavobacterium Gramella flava.</title>
        <authorList>
            <person name="Tang K."/>
        </authorList>
    </citation>
    <scope>NUCLEOTIDE SEQUENCE [LARGE SCALE GENOMIC DNA]</scope>
    <source>
        <strain evidence="12 13">JLT2011</strain>
    </source>
</reference>
<dbReference type="NCBIfam" id="TIGR04057">
    <property type="entry name" value="SusC_RagA_signa"/>
    <property type="match status" value="1"/>
</dbReference>
<keyword evidence="3 8" id="KW-1134">Transmembrane beta strand</keyword>
<dbReference type="Pfam" id="PF00593">
    <property type="entry name" value="TonB_dep_Rec_b-barrel"/>
    <property type="match status" value="1"/>
</dbReference>
<dbReference type="InterPro" id="IPR000531">
    <property type="entry name" value="Beta-barrel_TonB"/>
</dbReference>
<evidence type="ECO:0000256" key="3">
    <source>
        <dbReference type="ARBA" id="ARBA00022452"/>
    </source>
</evidence>
<keyword evidence="5 9" id="KW-0798">TonB box</keyword>
<name>A0A1L7I300_9FLAO</name>
<dbReference type="Gene3D" id="2.40.170.20">
    <property type="entry name" value="TonB-dependent receptor, beta-barrel domain"/>
    <property type="match status" value="1"/>
</dbReference>
<dbReference type="InterPro" id="IPR023997">
    <property type="entry name" value="TonB-dep_OMP_SusC/RagA_CS"/>
</dbReference>